<evidence type="ECO:0000313" key="3">
    <source>
        <dbReference type="Proteomes" id="UP000037035"/>
    </source>
</evidence>
<sequence length="164" mass="18805">MVSQYRYEGISVFLDTLYCARLFTTVPLRFYLNCHKRLVRRAGPGSYRQVELYKIYKKYLANQPQLDPEKFDWPGMYQFISLLDLCFMSPADLTIYALRHVLDKHDVTTGIALDVLASNYFHLVKSKPLVKSHPIVKNSPLCNPISTSVSPLSKPSKTTYPAPL</sequence>
<gene>
    <name evidence="2" type="ORF">VP01_512g3</name>
</gene>
<reference evidence="2 3" key="1">
    <citation type="submission" date="2015-08" db="EMBL/GenBank/DDBJ databases">
        <title>Next Generation Sequencing and Analysis of the Genome of Puccinia sorghi L Schw, the Causal Agent of Maize Common Rust.</title>
        <authorList>
            <person name="Rochi L."/>
            <person name="Burguener G."/>
            <person name="Darino M."/>
            <person name="Turjanski A."/>
            <person name="Kreff E."/>
            <person name="Dieguez M.J."/>
            <person name="Sacco F."/>
        </authorList>
    </citation>
    <scope>NUCLEOTIDE SEQUENCE [LARGE SCALE GENOMIC DNA]</scope>
    <source>
        <strain evidence="2 3">RO10H11247</strain>
    </source>
</reference>
<dbReference type="STRING" id="27349.A0A0L6UL40"/>
<evidence type="ECO:0000256" key="1">
    <source>
        <dbReference type="SAM" id="Phobius"/>
    </source>
</evidence>
<feature type="transmembrane region" description="Helical" evidence="1">
    <location>
        <begin position="12"/>
        <end position="32"/>
    </location>
</feature>
<keyword evidence="3" id="KW-1185">Reference proteome</keyword>
<keyword evidence="1" id="KW-1133">Transmembrane helix</keyword>
<comment type="caution">
    <text evidence="2">The sequence shown here is derived from an EMBL/GenBank/DDBJ whole genome shotgun (WGS) entry which is preliminary data.</text>
</comment>
<name>A0A0L6UL40_9BASI</name>
<keyword evidence="1" id="KW-0472">Membrane</keyword>
<protein>
    <submittedName>
        <fullName evidence="2">Uncharacterized protein</fullName>
    </submittedName>
</protein>
<organism evidence="2 3">
    <name type="scientific">Puccinia sorghi</name>
    <dbReference type="NCBI Taxonomy" id="27349"/>
    <lineage>
        <taxon>Eukaryota</taxon>
        <taxon>Fungi</taxon>
        <taxon>Dikarya</taxon>
        <taxon>Basidiomycota</taxon>
        <taxon>Pucciniomycotina</taxon>
        <taxon>Pucciniomycetes</taxon>
        <taxon>Pucciniales</taxon>
        <taxon>Pucciniaceae</taxon>
        <taxon>Puccinia</taxon>
    </lineage>
</organism>
<keyword evidence="1" id="KW-0812">Transmembrane</keyword>
<dbReference type="Proteomes" id="UP000037035">
    <property type="component" value="Unassembled WGS sequence"/>
</dbReference>
<dbReference type="AlphaFoldDB" id="A0A0L6UL40"/>
<dbReference type="EMBL" id="LAVV01010309">
    <property type="protein sequence ID" value="KNZ49239.1"/>
    <property type="molecule type" value="Genomic_DNA"/>
</dbReference>
<proteinExistence type="predicted"/>
<dbReference type="VEuPathDB" id="FungiDB:VP01_512g3"/>
<accession>A0A0L6UL40</accession>
<evidence type="ECO:0000313" key="2">
    <source>
        <dbReference type="EMBL" id="KNZ49239.1"/>
    </source>
</evidence>